<accession>A0A916EDP5</accession>
<dbReference type="Proteomes" id="UP000684084">
    <property type="component" value="Unassembled WGS sequence"/>
</dbReference>
<gene>
    <name evidence="1" type="ORF">CHRIB12_LOCUS16755</name>
</gene>
<evidence type="ECO:0000313" key="1">
    <source>
        <dbReference type="EMBL" id="CAB5379716.1"/>
    </source>
</evidence>
<dbReference type="AlphaFoldDB" id="A0A916EDP5"/>
<evidence type="ECO:0000313" key="2">
    <source>
        <dbReference type="Proteomes" id="UP000684084"/>
    </source>
</evidence>
<reference evidence="1" key="1">
    <citation type="submission" date="2020-05" db="EMBL/GenBank/DDBJ databases">
        <authorList>
            <person name="Rincon C."/>
            <person name="Sanders R I."/>
            <person name="Robbins C."/>
            <person name="Chaturvedi A."/>
        </authorList>
    </citation>
    <scope>NUCLEOTIDE SEQUENCE</scope>
    <source>
        <strain evidence="1">CHB12</strain>
    </source>
</reference>
<protein>
    <submittedName>
        <fullName evidence="1">Uncharacterized protein</fullName>
    </submittedName>
</protein>
<sequence>MKVVAAIHNNFVQKFRRRIWNPRSYEKSRWENVMNITYKLKTTPRPFNLPMSTYIPYSSLPPLTLHDSRDSGTDWLKNSMKYDLSWFNHFLGFMGRLMVLLNNSFCRMECRFL</sequence>
<comment type="caution">
    <text evidence="1">The sequence shown here is derived from an EMBL/GenBank/DDBJ whole genome shotgun (WGS) entry which is preliminary data.</text>
</comment>
<proteinExistence type="predicted"/>
<dbReference type="EMBL" id="CAGKOT010000041">
    <property type="protein sequence ID" value="CAB5379716.1"/>
    <property type="molecule type" value="Genomic_DNA"/>
</dbReference>
<name>A0A916EDP5_9GLOM</name>
<dbReference type="OrthoDB" id="2401317at2759"/>
<organism evidence="1 2">
    <name type="scientific">Rhizophagus irregularis</name>
    <dbReference type="NCBI Taxonomy" id="588596"/>
    <lineage>
        <taxon>Eukaryota</taxon>
        <taxon>Fungi</taxon>
        <taxon>Fungi incertae sedis</taxon>
        <taxon>Mucoromycota</taxon>
        <taxon>Glomeromycotina</taxon>
        <taxon>Glomeromycetes</taxon>
        <taxon>Glomerales</taxon>
        <taxon>Glomeraceae</taxon>
        <taxon>Rhizophagus</taxon>
    </lineage>
</organism>